<dbReference type="PANTHER" id="PTHR23405">
    <property type="entry name" value="MAINTENANCE OF KILLER 16 MAK16 PROTEIN-RELATED"/>
    <property type="match status" value="1"/>
</dbReference>
<name>J9DH83_EDHAE</name>
<evidence type="ECO:0000313" key="6">
    <source>
        <dbReference type="EMBL" id="EJW01965.1"/>
    </source>
</evidence>
<dbReference type="Pfam" id="PF01778">
    <property type="entry name" value="Ribosomal_L28e"/>
    <property type="match status" value="1"/>
</dbReference>
<evidence type="ECO:0000259" key="5">
    <source>
        <dbReference type="Pfam" id="PF01778"/>
    </source>
</evidence>
<dbReference type="VEuPathDB" id="MicrosporidiaDB:EDEG_03573"/>
<comment type="subcellular location">
    <subcellularLocation>
        <location evidence="1">Nucleus</location>
    </subcellularLocation>
</comment>
<dbReference type="FunCoup" id="J9DH83">
    <property type="interactions" value="199"/>
</dbReference>
<dbReference type="Gene3D" id="3.30.390.110">
    <property type="match status" value="1"/>
</dbReference>
<dbReference type="STRING" id="1003232.J9DH83"/>
<accession>J9DH83</accession>
<evidence type="ECO:0000313" key="7">
    <source>
        <dbReference type="Proteomes" id="UP000003163"/>
    </source>
</evidence>
<dbReference type="OMA" id="CPLANTK"/>
<dbReference type="InterPro" id="IPR006958">
    <property type="entry name" value="Mak16"/>
</dbReference>
<evidence type="ECO:0000256" key="2">
    <source>
        <dbReference type="ARBA" id="ARBA00005514"/>
    </source>
</evidence>
<sequence>MSDNTIWSNIGGKKQFCSFKFPNQTIVFCKNTQNVTGLCEEKSCPLANSKYATIREKNGKLYLYVKEPERMQTVNRQYEEIELSNDYDTAIQQIDEELRFFSDFLKHKCKQRLTSLTEYLERKMKREKNKNIEFSVIKRRFMKKERIAALKTSKELNIEQEVEKELIERMKIGVYGEGLKEKLSSKIEVSKKPHEKKLKKKMFVPYFEESDDDIIPAENLRKTKRTVQKW</sequence>
<gene>
    <name evidence="6" type="ORF">EDEG_03573</name>
</gene>
<dbReference type="PANTHER" id="PTHR23405:SF4">
    <property type="entry name" value="PROTEIN MAK16 HOMOLOG"/>
    <property type="match status" value="1"/>
</dbReference>
<dbReference type="HOGENOM" id="CLU_050888_2_1_1"/>
<keyword evidence="7" id="KW-1185">Reference proteome</keyword>
<dbReference type="OrthoDB" id="10251342at2759"/>
<dbReference type="GO" id="GO:0000466">
    <property type="term" value="P:maturation of 5.8S rRNA from tricistronic rRNA transcript (SSU-rRNA, 5.8S rRNA, LSU-rRNA)"/>
    <property type="evidence" value="ECO:0007669"/>
    <property type="project" value="EnsemblFungi"/>
</dbReference>
<reference evidence="7" key="2">
    <citation type="submission" date="2015-07" db="EMBL/GenBank/DDBJ databases">
        <title>Contrasting host-pathogen interactions and genome evolution in two generalist and specialist microsporidian pathogens of mosquitoes.</title>
        <authorList>
            <consortium name="The Broad Institute Genomics Platform"/>
            <consortium name="The Broad Institute Genome Sequencing Center for Infectious Disease"/>
            <person name="Cuomo C.A."/>
            <person name="Sanscrainte N.D."/>
            <person name="Goldberg J.M."/>
            <person name="Heiman D."/>
            <person name="Young S."/>
            <person name="Zeng Q."/>
            <person name="Becnel J.J."/>
            <person name="Birren B.W."/>
        </authorList>
    </citation>
    <scope>NUCLEOTIDE SEQUENCE [LARGE SCALE GENOMIC DNA]</scope>
    <source>
        <strain evidence="7">USNM 41457</strain>
    </source>
</reference>
<dbReference type="EMBL" id="AFBI03000099">
    <property type="protein sequence ID" value="EJW01965.1"/>
    <property type="molecule type" value="Genomic_DNA"/>
</dbReference>
<dbReference type="GO" id="GO:0030687">
    <property type="term" value="C:preribosome, large subunit precursor"/>
    <property type="evidence" value="ECO:0007669"/>
    <property type="project" value="EnsemblFungi"/>
</dbReference>
<dbReference type="Proteomes" id="UP000003163">
    <property type="component" value="Unassembled WGS sequence"/>
</dbReference>
<keyword evidence="3 4" id="KW-0539">Nucleus</keyword>
<dbReference type="AlphaFoldDB" id="J9DH83"/>
<proteinExistence type="inferred from homology"/>
<dbReference type="InterPro" id="IPR029004">
    <property type="entry name" value="Ribosomal_eL28/Mak16"/>
</dbReference>
<organism evidence="6 7">
    <name type="scientific">Edhazardia aedis (strain USNM 41457)</name>
    <name type="common">Microsporidian parasite</name>
    <dbReference type="NCBI Taxonomy" id="1003232"/>
    <lineage>
        <taxon>Eukaryota</taxon>
        <taxon>Fungi</taxon>
        <taxon>Fungi incertae sedis</taxon>
        <taxon>Microsporidia</taxon>
        <taxon>Edhazardia</taxon>
    </lineage>
</organism>
<evidence type="ECO:0000256" key="1">
    <source>
        <dbReference type="ARBA" id="ARBA00004123"/>
    </source>
</evidence>
<dbReference type="InParanoid" id="J9DH83"/>
<comment type="similarity">
    <text evidence="2 4">Belongs to the MAK16 family.</text>
</comment>
<evidence type="ECO:0000256" key="4">
    <source>
        <dbReference type="PIRNR" id="PIRNR003352"/>
    </source>
</evidence>
<comment type="caution">
    <text evidence="6">The sequence shown here is derived from an EMBL/GenBank/DDBJ whole genome shotgun (WGS) entry which is preliminary data.</text>
</comment>
<protein>
    <recommendedName>
        <fullName evidence="4">Protein MAK16</fullName>
    </recommendedName>
</protein>
<dbReference type="PIRSF" id="PIRSF003352">
    <property type="entry name" value="MAK16"/>
    <property type="match status" value="1"/>
</dbReference>
<feature type="domain" description="Ribosomal eL28/Mak16" evidence="5">
    <location>
        <begin position="6"/>
        <end position="119"/>
    </location>
</feature>
<dbReference type="GO" id="GO:0000463">
    <property type="term" value="P:maturation of LSU-rRNA from tricistronic rRNA transcript (SSU-rRNA, 5.8S rRNA, LSU-rRNA)"/>
    <property type="evidence" value="ECO:0007669"/>
    <property type="project" value="EnsemblFungi"/>
</dbReference>
<dbReference type="GO" id="GO:0005730">
    <property type="term" value="C:nucleolus"/>
    <property type="evidence" value="ECO:0007669"/>
    <property type="project" value="UniProtKB-UniRule"/>
</dbReference>
<reference evidence="6 7" key="1">
    <citation type="submission" date="2011-08" db="EMBL/GenBank/DDBJ databases">
        <authorList>
            <person name="Liu Z.J."/>
            <person name="Shi F.L."/>
            <person name="Lu J.Q."/>
            <person name="Li M."/>
            <person name="Wang Z.L."/>
        </authorList>
    </citation>
    <scope>NUCLEOTIDE SEQUENCE [LARGE SCALE GENOMIC DNA]</scope>
    <source>
        <strain evidence="6 7">USNM 41457</strain>
    </source>
</reference>
<evidence type="ECO:0000256" key="3">
    <source>
        <dbReference type="ARBA" id="ARBA00023242"/>
    </source>
</evidence>